<name>A0ABM0QV86_GALVR</name>
<feature type="compositionally biased region" description="Low complexity" evidence="20">
    <location>
        <begin position="269"/>
        <end position="361"/>
    </location>
</feature>
<keyword evidence="11" id="KW-1003">Cell membrane</keyword>
<evidence type="ECO:0000256" key="16">
    <source>
        <dbReference type="ARBA" id="ARBA00023136"/>
    </source>
</evidence>
<evidence type="ECO:0000256" key="7">
    <source>
        <dbReference type="ARBA" id="ARBA00004486"/>
    </source>
</evidence>
<evidence type="ECO:0000256" key="1">
    <source>
        <dbReference type="ARBA" id="ARBA00003167"/>
    </source>
</evidence>
<evidence type="ECO:0000256" key="4">
    <source>
        <dbReference type="ARBA" id="ARBA00004285"/>
    </source>
</evidence>
<evidence type="ECO:0000256" key="17">
    <source>
        <dbReference type="ARBA" id="ARBA00023180"/>
    </source>
</evidence>
<feature type="compositionally biased region" description="Basic and acidic residues" evidence="20">
    <location>
        <begin position="16"/>
        <end position="28"/>
    </location>
</feature>
<keyword evidence="15 21" id="KW-1133">Transmembrane helix</keyword>
<reference evidence="23" key="1">
    <citation type="submission" date="2025-08" db="UniProtKB">
        <authorList>
            <consortium name="RefSeq"/>
        </authorList>
    </citation>
    <scope>IDENTIFICATION</scope>
</reference>
<accession>A0ABM0QV86</accession>
<evidence type="ECO:0000256" key="18">
    <source>
        <dbReference type="ARBA" id="ARBA00023273"/>
    </source>
</evidence>
<proteinExistence type="inferred from homology"/>
<evidence type="ECO:0000256" key="2">
    <source>
        <dbReference type="ARBA" id="ARBA00004105"/>
    </source>
</evidence>
<dbReference type="InterPro" id="IPR013836">
    <property type="entry name" value="CD34/Podocalyxin"/>
</dbReference>
<dbReference type="InterPro" id="IPR017403">
    <property type="entry name" value="PODXL"/>
</dbReference>
<evidence type="ECO:0000256" key="6">
    <source>
        <dbReference type="ARBA" id="ARBA00004479"/>
    </source>
</evidence>
<feature type="compositionally biased region" description="Low complexity" evidence="20">
    <location>
        <begin position="61"/>
        <end position="80"/>
    </location>
</feature>
<feature type="compositionally biased region" description="Polar residues" evidence="20">
    <location>
        <begin position="31"/>
        <end position="60"/>
    </location>
</feature>
<evidence type="ECO:0000313" key="22">
    <source>
        <dbReference type="Proteomes" id="UP000694923"/>
    </source>
</evidence>
<comment type="function">
    <text evidence="1">Involved in the regulation of both adhesion and cell morphology and cancer progression. Functions as an anti-adhesive molecule that maintains an open filtration pathway between neighboring foot processes in the podocyte by charge repulsion. Acts as a pro-adhesive molecule, enhancing the adherence of cells to immobilized ligands, increasing the rate of migration and cell-cell contacts in an integrin-dependent manner. Induces the formation of apical actin-dependent microvilli. Involved in the formation of a preapical plasma membrane subdomain to set up initial epithelial polarization and the apical lumen formation during renal tubulogenesis. Plays a role in cancer development and aggressiveness by inducing cell migration and invasion through its interaction with the actin-binding protein EZR. Affects EZR-dependent signaling events, leading to increased activities of the MAPK and PI3K pathways in cancer cells.</text>
</comment>
<dbReference type="GeneID" id="103591580"/>
<evidence type="ECO:0000256" key="10">
    <source>
        <dbReference type="ARBA" id="ARBA00017371"/>
    </source>
</evidence>
<keyword evidence="12 21" id="KW-0812">Transmembrane</keyword>
<feature type="compositionally biased region" description="Polar residues" evidence="20">
    <location>
        <begin position="139"/>
        <end position="156"/>
    </location>
</feature>
<evidence type="ECO:0000256" key="11">
    <source>
        <dbReference type="ARBA" id="ARBA00022475"/>
    </source>
</evidence>
<evidence type="ECO:0000256" key="12">
    <source>
        <dbReference type="ARBA" id="ARBA00022692"/>
    </source>
</evidence>
<keyword evidence="16 21" id="KW-0472">Membrane</keyword>
<dbReference type="Pfam" id="PF06365">
    <property type="entry name" value="CD34_antigen"/>
    <property type="match status" value="1"/>
</dbReference>
<keyword evidence="17" id="KW-0325">Glycoprotein</keyword>
<dbReference type="PANTHER" id="PTHR12067">
    <property type="entry name" value="PODOCALYXIN"/>
    <property type="match status" value="1"/>
</dbReference>
<dbReference type="Proteomes" id="UP000694923">
    <property type="component" value="Unplaced"/>
</dbReference>
<feature type="compositionally biased region" description="Polar residues" evidence="20">
    <location>
        <begin position="370"/>
        <end position="396"/>
    </location>
</feature>
<protein>
    <recommendedName>
        <fullName evidence="10">Podocalyxin</fullName>
    </recommendedName>
    <alternativeName>
        <fullName evidence="19">Podocalyxin-like protein 1</fullName>
    </alternativeName>
</protein>
<evidence type="ECO:0000256" key="14">
    <source>
        <dbReference type="ARBA" id="ARBA00022889"/>
    </source>
</evidence>
<comment type="similarity">
    <text evidence="9">Belongs to the podocalyxin family.</text>
</comment>
<gene>
    <name evidence="23" type="primary">PODXL</name>
</gene>
<keyword evidence="18" id="KW-0966">Cell projection</keyword>
<sequence length="614" mass="63536">MWFEPEQPLYRRGHTRSHDLVPFKRERPAATSCSDTSISTAGCSQQNQITTASGPTQSSNTVTQSTAPPSSSTGATSAVVNESPPTTAMGGKPTSGTGTTAADDPKTTDHSGSVTPTPSAVLAEPETTRGQSGVKDSATPGNQSSHSVTTSPTATTGEKEVTLQPTTVPHTPKLTSLPPAVTVPVTPHQSTGVSLKPPENSPKEQDSLTTASRSPGTEAGSGPPSTPEGMPATPTPLVTSQGAQHTSHLMPAVPTTSSSEAPLPPGTSSPPGTSLPPGTSSPPGTSLPPGTSSPPGTSLPPGTSSPPGTSLPPGTSSPPGTSLPPGTSSPPGTSLPPGTSSPPGTSLPPGTSSPPGTSLGTVATPPVRGPTSSSMKSTSVVPQGSCTPPTLTPGNNTQIQCGPSESLNETQLLVLNFTGTSPCERSPPDDKLVTRLCRAVKATFNSVQDQCRILLAPVQNSQAVAVKNILIKTNFLPKDIYEVLKDQWDYLKEAGVSDMKLGHQGPPEEAEDRFSIPLIITIVCMASFLLLIAALYGCCHQRLSQRKDQQRLTEELQTVENGYHDNPTLEVMETSSEMQEKKVVNLNGELGDSWIVPLDNLMKDDLEEEEDTHL</sequence>
<comment type="subcellular location">
    <subcellularLocation>
        <location evidence="3">Apical cell membrane</location>
    </subcellularLocation>
    <subcellularLocation>
        <location evidence="7">Cell projection</location>
        <location evidence="7">Filopodium</location>
    </subcellularLocation>
    <subcellularLocation>
        <location evidence="8">Cell projection</location>
        <location evidence="8">Lamellipodium</location>
    </subcellularLocation>
    <subcellularLocation>
        <location evidence="2">Cell projection</location>
        <location evidence="2">Microvillus</location>
    </subcellularLocation>
    <subcellularLocation>
        <location evidence="5">Cell projection</location>
        <location evidence="5">Ruffle</location>
    </subcellularLocation>
    <subcellularLocation>
        <location evidence="4">Membrane raft</location>
    </subcellularLocation>
    <subcellularLocation>
        <location evidence="6">Membrane</location>
        <topology evidence="6">Single-pass type I membrane protein</topology>
    </subcellularLocation>
</comment>
<evidence type="ECO:0000256" key="8">
    <source>
        <dbReference type="ARBA" id="ARBA00004510"/>
    </source>
</evidence>
<evidence type="ECO:0000256" key="13">
    <source>
        <dbReference type="ARBA" id="ARBA00022729"/>
    </source>
</evidence>
<evidence type="ECO:0000313" key="23">
    <source>
        <dbReference type="RefSeq" id="XP_008572277.1"/>
    </source>
</evidence>
<dbReference type="RefSeq" id="XP_008572277.1">
    <property type="nucleotide sequence ID" value="XM_008574055.1"/>
</dbReference>
<dbReference type="PANTHER" id="PTHR12067:SF5">
    <property type="entry name" value="PODOCALYXIN"/>
    <property type="match status" value="1"/>
</dbReference>
<evidence type="ECO:0000256" key="3">
    <source>
        <dbReference type="ARBA" id="ARBA00004221"/>
    </source>
</evidence>
<evidence type="ECO:0000256" key="15">
    <source>
        <dbReference type="ARBA" id="ARBA00022989"/>
    </source>
</evidence>
<evidence type="ECO:0000256" key="20">
    <source>
        <dbReference type="SAM" id="MobiDB-lite"/>
    </source>
</evidence>
<keyword evidence="13" id="KW-0732">Signal</keyword>
<evidence type="ECO:0000256" key="21">
    <source>
        <dbReference type="SAM" id="Phobius"/>
    </source>
</evidence>
<evidence type="ECO:0000256" key="19">
    <source>
        <dbReference type="ARBA" id="ARBA00031141"/>
    </source>
</evidence>
<feature type="compositionally biased region" description="Polar residues" evidence="20">
    <location>
        <begin position="236"/>
        <end position="247"/>
    </location>
</feature>
<evidence type="ECO:0000256" key="9">
    <source>
        <dbReference type="ARBA" id="ARBA00007029"/>
    </source>
</evidence>
<feature type="region of interest" description="Disordered" evidence="20">
    <location>
        <begin position="1"/>
        <end position="396"/>
    </location>
</feature>
<keyword evidence="22" id="KW-1185">Reference proteome</keyword>
<feature type="transmembrane region" description="Helical" evidence="21">
    <location>
        <begin position="514"/>
        <end position="537"/>
    </location>
</feature>
<dbReference type="PIRSF" id="PIRSF038143">
    <property type="entry name" value="Podocalyxin-like_p1"/>
    <property type="match status" value="1"/>
</dbReference>
<keyword evidence="14" id="KW-0130">Cell adhesion</keyword>
<organism evidence="22 23">
    <name type="scientific">Galeopterus variegatus</name>
    <name type="common">Malayan flying lemur</name>
    <name type="synonym">Cynocephalus variegatus</name>
    <dbReference type="NCBI Taxonomy" id="482537"/>
    <lineage>
        <taxon>Eukaryota</taxon>
        <taxon>Metazoa</taxon>
        <taxon>Chordata</taxon>
        <taxon>Craniata</taxon>
        <taxon>Vertebrata</taxon>
        <taxon>Euteleostomi</taxon>
        <taxon>Mammalia</taxon>
        <taxon>Eutheria</taxon>
        <taxon>Euarchontoglires</taxon>
        <taxon>Dermoptera</taxon>
        <taxon>Cynocephalidae</taxon>
        <taxon>Galeopterus</taxon>
    </lineage>
</organism>
<evidence type="ECO:0000256" key="5">
    <source>
        <dbReference type="ARBA" id="ARBA00004466"/>
    </source>
</evidence>